<dbReference type="EMBL" id="CP162550">
    <property type="protein sequence ID" value="XDI35226.1"/>
    <property type="molecule type" value="Genomic_DNA"/>
</dbReference>
<evidence type="ECO:0000313" key="2">
    <source>
        <dbReference type="EMBL" id="XDI35226.1"/>
    </source>
</evidence>
<protein>
    <submittedName>
        <fullName evidence="2">Uncharacterized protein</fullName>
    </submittedName>
</protein>
<keyword evidence="1" id="KW-1133">Transmembrane helix</keyword>
<evidence type="ECO:0000256" key="1">
    <source>
        <dbReference type="SAM" id="Phobius"/>
    </source>
</evidence>
<geneLocation type="plasmid" evidence="2">
    <name>unnamed</name>
</geneLocation>
<reference evidence="2" key="1">
    <citation type="submission" date="2024-07" db="EMBL/GenBank/DDBJ databases">
        <title>Identification and characteristics of an arsenic-resistant bacterial isolate, which belongs to a novel species.</title>
        <authorList>
            <person name="Juszczyk A."/>
            <person name="Kowalczyk A."/>
            <person name="Was K."/>
            <person name="Kosowicz W."/>
            <person name="Budzyn A."/>
            <person name="Latowski D."/>
        </authorList>
    </citation>
    <scope>NUCLEOTIDE SEQUENCE</scope>
    <source>
        <strain evidence="2">As8PL</strain>
        <plasmid evidence="2">unnamed</plasmid>
    </source>
</reference>
<gene>
    <name evidence="2" type="ORF">AB3N04_00460</name>
</gene>
<organism evidence="2">
    <name type="scientific">Alkalihalophilus sp. As8PL</name>
    <dbReference type="NCBI Taxonomy" id="3237103"/>
    <lineage>
        <taxon>Bacteria</taxon>
        <taxon>Bacillati</taxon>
        <taxon>Bacillota</taxon>
        <taxon>Bacilli</taxon>
        <taxon>Bacillales</taxon>
        <taxon>Bacillaceae</taxon>
        <taxon>Alkalihalophilus</taxon>
    </lineage>
</organism>
<accession>A0AB39BP01</accession>
<keyword evidence="2" id="KW-0614">Plasmid</keyword>
<dbReference type="AlphaFoldDB" id="A0AB39BP01"/>
<keyword evidence="1" id="KW-0472">Membrane</keyword>
<name>A0AB39BP01_9BACI</name>
<sequence>MSSVWGFALSFITISLIFYYFYLTRTKSIEETKKWKKASFISGAILFFIAHKVSIKSRHVKSSTSYNTTNT</sequence>
<keyword evidence="1" id="KW-0812">Transmembrane</keyword>
<feature type="transmembrane region" description="Helical" evidence="1">
    <location>
        <begin position="6"/>
        <end position="23"/>
    </location>
</feature>
<dbReference type="RefSeq" id="WP_368502841.1">
    <property type="nucleotide sequence ID" value="NZ_CP162550.1"/>
</dbReference>
<proteinExistence type="predicted"/>